<proteinExistence type="predicted"/>
<keyword evidence="3" id="KW-1185">Reference proteome</keyword>
<comment type="caution">
    <text evidence="2">The sequence shown here is derived from an EMBL/GenBank/DDBJ whole genome shotgun (WGS) entry which is preliminary data.</text>
</comment>
<dbReference type="PROSITE" id="PS51257">
    <property type="entry name" value="PROKAR_LIPOPROTEIN"/>
    <property type="match status" value="1"/>
</dbReference>
<dbReference type="Gene3D" id="3.40.190.10">
    <property type="entry name" value="Periplasmic binding protein-like II"/>
    <property type="match status" value="2"/>
</dbReference>
<reference evidence="2 3" key="1">
    <citation type="submission" date="2019-11" db="EMBL/GenBank/DDBJ databases">
        <title>Novel species isolated from a subtropical stream in China.</title>
        <authorList>
            <person name="Lu H."/>
        </authorList>
    </citation>
    <scope>NUCLEOTIDE SEQUENCE [LARGE SCALE GENOMIC DNA]</scope>
    <source>
        <strain evidence="2 3">FT92W</strain>
    </source>
</reference>
<protein>
    <submittedName>
        <fullName evidence="2">Transporter substrate-binding domain-containing protein</fullName>
    </submittedName>
</protein>
<organism evidence="2 3">
    <name type="scientific">Pseudoduganella rivuli</name>
    <dbReference type="NCBI Taxonomy" id="2666085"/>
    <lineage>
        <taxon>Bacteria</taxon>
        <taxon>Pseudomonadati</taxon>
        <taxon>Pseudomonadota</taxon>
        <taxon>Betaproteobacteria</taxon>
        <taxon>Burkholderiales</taxon>
        <taxon>Oxalobacteraceae</taxon>
        <taxon>Telluria group</taxon>
        <taxon>Pseudoduganella</taxon>
    </lineage>
</organism>
<name>A0A7X2LVS5_9BURK</name>
<gene>
    <name evidence="2" type="ORF">GJ700_22010</name>
</gene>
<evidence type="ECO:0000313" key="3">
    <source>
        <dbReference type="Proteomes" id="UP000446768"/>
    </source>
</evidence>
<feature type="signal peptide" evidence="1">
    <location>
        <begin position="1"/>
        <end position="27"/>
    </location>
</feature>
<evidence type="ECO:0000313" key="2">
    <source>
        <dbReference type="EMBL" id="MRV74387.1"/>
    </source>
</evidence>
<dbReference type="EMBL" id="WKJJ01000014">
    <property type="protein sequence ID" value="MRV74387.1"/>
    <property type="molecule type" value="Genomic_DNA"/>
</dbReference>
<sequence length="264" mass="29633">MTSRPTRLLAALCTACFLLLAGSCAVAGEIALTAINTYRYPPFLYPDGSGLCDILVRHLNQQLKGRYKFELQHLPRMRLLRAHLDAPLHFDAVGLMLAPNFIDDDGRSRYLWSTPIFEDYNVLVFAGATPPPVRLLSDLKGKRYGTIRGYRYMGLETMIADGVIQLDLTNDEHSNLRKLLAGRIDFTQMNRFMYRNVASEAEFAGKLSYVRTPGPNSFARHVFVARDRPELMAAINEALATLPCNPDWQAMAHKTDIVVPACAR</sequence>
<keyword evidence="1" id="KW-0732">Signal</keyword>
<dbReference type="RefSeq" id="WP_154377905.1">
    <property type="nucleotide sequence ID" value="NZ_WKJJ01000014.1"/>
</dbReference>
<dbReference type="AlphaFoldDB" id="A0A7X2LVS5"/>
<dbReference type="SUPFAM" id="SSF53850">
    <property type="entry name" value="Periplasmic binding protein-like II"/>
    <property type="match status" value="1"/>
</dbReference>
<evidence type="ECO:0000256" key="1">
    <source>
        <dbReference type="SAM" id="SignalP"/>
    </source>
</evidence>
<dbReference type="Proteomes" id="UP000446768">
    <property type="component" value="Unassembled WGS sequence"/>
</dbReference>
<feature type="chain" id="PRO_5030526547" evidence="1">
    <location>
        <begin position="28"/>
        <end position="264"/>
    </location>
</feature>
<accession>A0A7X2LVS5</accession>